<sequence>SNDKQATPNESSRINATINKQLRMFIV</sequence>
<reference evidence="1" key="2">
    <citation type="submission" date="2022-06" db="UniProtKB">
        <authorList>
            <consortium name="EnsemblMetazoa"/>
        </authorList>
    </citation>
    <scope>IDENTIFICATION</scope>
    <source>
        <strain evidence="1">DF5081</strain>
    </source>
</reference>
<evidence type="ECO:0000313" key="2">
    <source>
        <dbReference type="Proteomes" id="UP000005237"/>
    </source>
</evidence>
<proteinExistence type="predicted"/>
<dbReference type="EnsemblMetazoa" id="CJA28561.1">
    <property type="protein sequence ID" value="CJA28561.1"/>
    <property type="gene ID" value="WBGene00184135"/>
</dbReference>
<dbReference type="AlphaFoldDB" id="A0A8R1E9E2"/>
<dbReference type="Proteomes" id="UP000005237">
    <property type="component" value="Unassembled WGS sequence"/>
</dbReference>
<organism evidence="1 2">
    <name type="scientific">Caenorhabditis japonica</name>
    <dbReference type="NCBI Taxonomy" id="281687"/>
    <lineage>
        <taxon>Eukaryota</taxon>
        <taxon>Metazoa</taxon>
        <taxon>Ecdysozoa</taxon>
        <taxon>Nematoda</taxon>
        <taxon>Chromadorea</taxon>
        <taxon>Rhabditida</taxon>
        <taxon>Rhabditina</taxon>
        <taxon>Rhabditomorpha</taxon>
        <taxon>Rhabditoidea</taxon>
        <taxon>Rhabditidae</taxon>
        <taxon>Peloderinae</taxon>
        <taxon>Caenorhabditis</taxon>
    </lineage>
</organism>
<reference evidence="2" key="1">
    <citation type="submission" date="2010-08" db="EMBL/GenBank/DDBJ databases">
        <authorList>
            <consortium name="Caenorhabditis japonica Sequencing Consortium"/>
            <person name="Wilson R.K."/>
        </authorList>
    </citation>
    <scope>NUCLEOTIDE SEQUENCE [LARGE SCALE GENOMIC DNA]</scope>
    <source>
        <strain evidence="2">DF5081</strain>
    </source>
</reference>
<evidence type="ECO:0000313" key="1">
    <source>
        <dbReference type="EnsemblMetazoa" id="CJA28561.1"/>
    </source>
</evidence>
<name>A0A8R1E9E2_CAEJA</name>
<protein>
    <submittedName>
        <fullName evidence="1">Uncharacterized protein</fullName>
    </submittedName>
</protein>
<keyword evidence="2" id="KW-1185">Reference proteome</keyword>
<accession>A0A8R1E9E2</accession>